<feature type="signal peptide" evidence="1">
    <location>
        <begin position="1"/>
        <end position="22"/>
    </location>
</feature>
<keyword evidence="3" id="KW-1185">Reference proteome</keyword>
<dbReference type="Proteomes" id="UP001056201">
    <property type="component" value="Chromosome 2"/>
</dbReference>
<name>A0ABY4SH86_AQUTE</name>
<evidence type="ECO:0000256" key="1">
    <source>
        <dbReference type="SAM" id="SignalP"/>
    </source>
</evidence>
<dbReference type="SUPFAM" id="SSF49785">
    <property type="entry name" value="Galactose-binding domain-like"/>
    <property type="match status" value="1"/>
</dbReference>
<sequence>MQRFLRPLSAVLLCLLGGMAQAAGPSSTGLAADGTPLSPGAVDAHYTVTGGDLTDAPTYVAQNPAGYPGYWPKNDDLSGWITPALTGNGDAAGQPDFIFTYTTRFDLTGYDASTARIDGQLAVDDSLRAVLLNGQDIGFTANGYSSFKSFAITGGFAAGVNTLSFVTRNDNGGPTGLRVELASTLVPVPEPAAALLMAGGCAVLLLRRRLAARTTA</sequence>
<keyword evidence="1" id="KW-0732">Signal</keyword>
<evidence type="ECO:0000313" key="2">
    <source>
        <dbReference type="EMBL" id="URI11492.1"/>
    </source>
</evidence>
<dbReference type="Gene3D" id="2.60.120.260">
    <property type="entry name" value="Galactose-binding domain-like"/>
    <property type="match status" value="1"/>
</dbReference>
<gene>
    <name evidence="2" type="ORF">MW290_21360</name>
</gene>
<organism evidence="2 3">
    <name type="scientific">Aquincola tertiaricarbonis</name>
    <dbReference type="NCBI Taxonomy" id="391953"/>
    <lineage>
        <taxon>Bacteria</taxon>
        <taxon>Pseudomonadati</taxon>
        <taxon>Pseudomonadota</taxon>
        <taxon>Betaproteobacteria</taxon>
        <taxon>Burkholderiales</taxon>
        <taxon>Sphaerotilaceae</taxon>
        <taxon>Aquincola</taxon>
    </lineage>
</organism>
<accession>A0ABY4SH86</accession>
<feature type="chain" id="PRO_5045189130" evidence="1">
    <location>
        <begin position="23"/>
        <end position="216"/>
    </location>
</feature>
<evidence type="ECO:0000313" key="3">
    <source>
        <dbReference type="Proteomes" id="UP001056201"/>
    </source>
</evidence>
<dbReference type="EMBL" id="CP097636">
    <property type="protein sequence ID" value="URI11492.1"/>
    <property type="molecule type" value="Genomic_DNA"/>
</dbReference>
<dbReference type="RefSeq" id="WP_250199686.1">
    <property type="nucleotide sequence ID" value="NZ_CP097636.1"/>
</dbReference>
<reference evidence="2" key="1">
    <citation type="submission" date="2022-05" db="EMBL/GenBank/DDBJ databases">
        <title>An RpoN-dependent PEP-CTERM gene is involved in floc formation of an Aquincola tertiaricarbonis strain.</title>
        <authorList>
            <person name="Qiu D."/>
            <person name="Xia M."/>
        </authorList>
    </citation>
    <scope>NUCLEOTIDE SEQUENCE</scope>
    <source>
        <strain evidence="2">RN12</strain>
    </source>
</reference>
<dbReference type="InterPro" id="IPR008979">
    <property type="entry name" value="Galactose-bd-like_sf"/>
</dbReference>
<dbReference type="InterPro" id="IPR013424">
    <property type="entry name" value="Ice-binding_C"/>
</dbReference>
<dbReference type="NCBIfam" id="TIGR02595">
    <property type="entry name" value="PEP_CTERM"/>
    <property type="match status" value="1"/>
</dbReference>
<protein>
    <submittedName>
        <fullName evidence="2">PEP-CTERM sorting domain-containing protein</fullName>
    </submittedName>
</protein>
<proteinExistence type="predicted"/>